<organism evidence="2 3">
    <name type="scientific">Zophobas morio</name>
    <dbReference type="NCBI Taxonomy" id="2755281"/>
    <lineage>
        <taxon>Eukaryota</taxon>
        <taxon>Metazoa</taxon>
        <taxon>Ecdysozoa</taxon>
        <taxon>Arthropoda</taxon>
        <taxon>Hexapoda</taxon>
        <taxon>Insecta</taxon>
        <taxon>Pterygota</taxon>
        <taxon>Neoptera</taxon>
        <taxon>Endopterygota</taxon>
        <taxon>Coleoptera</taxon>
        <taxon>Polyphaga</taxon>
        <taxon>Cucujiformia</taxon>
        <taxon>Tenebrionidae</taxon>
        <taxon>Zophobas</taxon>
    </lineage>
</organism>
<sequence>MMNQTGRVTNQINNQKILFVTQRPPTPGCQPSPQPQQNTVVKFVSNTNTLNQQKMVTTQKLGITHAAQAGQSPISVVSKSRYQQAPTKKPEQMQPPTSIDDLSHLV</sequence>
<gene>
    <name evidence="2" type="ORF">Zmor_013430</name>
</gene>
<accession>A0AA38MFH7</accession>
<evidence type="ECO:0000313" key="3">
    <source>
        <dbReference type="Proteomes" id="UP001168821"/>
    </source>
</evidence>
<protein>
    <submittedName>
        <fullName evidence="2">Uncharacterized protein</fullName>
    </submittedName>
</protein>
<dbReference type="AlphaFoldDB" id="A0AA38MFH7"/>
<reference evidence="2" key="1">
    <citation type="journal article" date="2023" name="G3 (Bethesda)">
        <title>Whole genome assemblies of Zophobas morio and Tenebrio molitor.</title>
        <authorList>
            <person name="Kaur S."/>
            <person name="Stinson S.A."/>
            <person name="diCenzo G.C."/>
        </authorList>
    </citation>
    <scope>NUCLEOTIDE SEQUENCE</scope>
    <source>
        <strain evidence="2">QUZm001</strain>
    </source>
</reference>
<name>A0AA38MFH7_9CUCU</name>
<dbReference type="EMBL" id="JALNTZ010000004">
    <property type="protein sequence ID" value="KAJ3654231.1"/>
    <property type="molecule type" value="Genomic_DNA"/>
</dbReference>
<keyword evidence="3" id="KW-1185">Reference proteome</keyword>
<evidence type="ECO:0000256" key="1">
    <source>
        <dbReference type="SAM" id="MobiDB-lite"/>
    </source>
</evidence>
<feature type="compositionally biased region" description="Polar residues" evidence="1">
    <location>
        <begin position="69"/>
        <end position="86"/>
    </location>
</feature>
<proteinExistence type="predicted"/>
<comment type="caution">
    <text evidence="2">The sequence shown here is derived from an EMBL/GenBank/DDBJ whole genome shotgun (WGS) entry which is preliminary data.</text>
</comment>
<feature type="region of interest" description="Disordered" evidence="1">
    <location>
        <begin position="68"/>
        <end position="106"/>
    </location>
</feature>
<evidence type="ECO:0000313" key="2">
    <source>
        <dbReference type="EMBL" id="KAJ3654231.1"/>
    </source>
</evidence>
<dbReference type="Proteomes" id="UP001168821">
    <property type="component" value="Unassembled WGS sequence"/>
</dbReference>